<dbReference type="Proteomes" id="UP000186096">
    <property type="component" value="Unassembled WGS sequence"/>
</dbReference>
<accession>A0A1N6YDK6</accession>
<reference evidence="2" key="1">
    <citation type="submission" date="2017-01" db="EMBL/GenBank/DDBJ databases">
        <authorList>
            <person name="Varghese N."/>
            <person name="Submissions S."/>
        </authorList>
    </citation>
    <scope>NUCLEOTIDE SEQUENCE [LARGE SCALE GENOMIC DNA]</scope>
    <source>
        <strain evidence="2">ATCC 12950</strain>
    </source>
</reference>
<gene>
    <name evidence="1" type="ORF">SAMN05421833_106101</name>
</gene>
<dbReference type="InterPro" id="IPR023393">
    <property type="entry name" value="START-like_dom_sf"/>
</dbReference>
<dbReference type="OrthoDB" id="191189at2"/>
<sequence>MQLNSSIVVPQGIRQVWRFLSDPLTAPRWDRSIAEVVPLSTAPVGVGYEAMTIAPSGKRQRFRITQYDSERGLAFVLLESRLFRRAELSFRLDQVPDGTRILHRIDLDLRNPLLALLLRLTSRNALGTDMEYLRKALPEDTHD</sequence>
<dbReference type="STRING" id="58117.SAMN05421833_106101"/>
<dbReference type="SUPFAM" id="SSF55961">
    <property type="entry name" value="Bet v1-like"/>
    <property type="match status" value="1"/>
</dbReference>
<organism evidence="1 2">
    <name type="scientific">Microbispora rosea</name>
    <dbReference type="NCBI Taxonomy" id="58117"/>
    <lineage>
        <taxon>Bacteria</taxon>
        <taxon>Bacillati</taxon>
        <taxon>Actinomycetota</taxon>
        <taxon>Actinomycetes</taxon>
        <taxon>Streptosporangiales</taxon>
        <taxon>Streptosporangiaceae</taxon>
        <taxon>Microbispora</taxon>
    </lineage>
</organism>
<protein>
    <submittedName>
        <fullName evidence="1">Polyketide cyclase / dehydrase and lipid transport</fullName>
    </submittedName>
</protein>
<dbReference type="RefSeq" id="WP_076434402.1">
    <property type="nucleotide sequence ID" value="NZ_FTNI01000006.1"/>
</dbReference>
<evidence type="ECO:0000313" key="1">
    <source>
        <dbReference type="EMBL" id="SIR12668.1"/>
    </source>
</evidence>
<dbReference type="Gene3D" id="3.30.530.20">
    <property type="match status" value="1"/>
</dbReference>
<dbReference type="InterPro" id="IPR019587">
    <property type="entry name" value="Polyketide_cyclase/dehydratase"/>
</dbReference>
<dbReference type="AlphaFoldDB" id="A0A1N6YDK6"/>
<name>A0A1N6YDK6_9ACTN</name>
<dbReference type="EMBL" id="FTNI01000006">
    <property type="protein sequence ID" value="SIR12668.1"/>
    <property type="molecule type" value="Genomic_DNA"/>
</dbReference>
<dbReference type="Pfam" id="PF10604">
    <property type="entry name" value="Polyketide_cyc2"/>
    <property type="match status" value="1"/>
</dbReference>
<keyword evidence="2" id="KW-1185">Reference proteome</keyword>
<proteinExistence type="predicted"/>
<evidence type="ECO:0000313" key="2">
    <source>
        <dbReference type="Proteomes" id="UP000186096"/>
    </source>
</evidence>